<protein>
    <recommendedName>
        <fullName evidence="2">DUF7490 domain-containing protein</fullName>
    </recommendedName>
</protein>
<dbReference type="OrthoDB" id="50312at2157"/>
<feature type="region of interest" description="Disordered" evidence="1">
    <location>
        <begin position="277"/>
        <end position="296"/>
    </location>
</feature>
<dbReference type="Proteomes" id="UP000199161">
    <property type="component" value="Unassembled WGS sequence"/>
</dbReference>
<keyword evidence="4" id="KW-1185">Reference proteome</keyword>
<feature type="domain" description="DUF7490" evidence="2">
    <location>
        <begin position="43"/>
        <end position="148"/>
    </location>
</feature>
<gene>
    <name evidence="3" type="ORF">SAMN05444422_102261</name>
</gene>
<dbReference type="RefSeq" id="WP_089786015.1">
    <property type="nucleotide sequence ID" value="NZ_FOKW01000002.1"/>
</dbReference>
<dbReference type="InterPro" id="IPR055913">
    <property type="entry name" value="DUF7490"/>
</dbReference>
<reference evidence="4" key="1">
    <citation type="submission" date="2016-10" db="EMBL/GenBank/DDBJ databases">
        <authorList>
            <person name="Varghese N."/>
            <person name="Submissions S."/>
        </authorList>
    </citation>
    <scope>NUCLEOTIDE SEQUENCE [LARGE SCALE GENOMIC DNA]</scope>
    <source>
        <strain evidence="4">DSM 13078</strain>
    </source>
</reference>
<evidence type="ECO:0000313" key="4">
    <source>
        <dbReference type="Proteomes" id="UP000199161"/>
    </source>
</evidence>
<feature type="compositionally biased region" description="Low complexity" evidence="1">
    <location>
        <begin position="303"/>
        <end position="321"/>
    </location>
</feature>
<evidence type="ECO:0000313" key="3">
    <source>
        <dbReference type="EMBL" id="SFB82939.1"/>
    </source>
</evidence>
<evidence type="ECO:0000259" key="2">
    <source>
        <dbReference type="Pfam" id="PF24318"/>
    </source>
</evidence>
<proteinExistence type="predicted"/>
<dbReference type="AlphaFoldDB" id="A0A1I1E6Y6"/>
<evidence type="ECO:0000256" key="1">
    <source>
        <dbReference type="SAM" id="MobiDB-lite"/>
    </source>
</evidence>
<feature type="region of interest" description="Disordered" evidence="1">
    <location>
        <begin position="303"/>
        <end position="332"/>
    </location>
</feature>
<feature type="domain" description="DUF7490" evidence="2">
    <location>
        <begin position="173"/>
        <end position="276"/>
    </location>
</feature>
<name>A0A1I1E6Y6_NATHA</name>
<dbReference type="EMBL" id="FOKW01000002">
    <property type="protein sequence ID" value="SFB82939.1"/>
    <property type="molecule type" value="Genomic_DNA"/>
</dbReference>
<accession>A0A1I1E6Y6</accession>
<sequence length="359" mass="37233">MNRELALSGAALAVAVLALATLALSGAVADPAEPDAESKIEGHASLLEVTIAADDVSGETVSLEIDSYLEHRGQPVENVTVVHRATDTDTDLVEDETSREVGTLEDGGETVATATVDVPREGSYALETFVYADGTRTESATHRVYGVDALTPAYADSSLEFHRFGGEDGLLTDVPAIEYSVVDTDDEAGEATVEVTGYLTNAGDDPADDLELELKARQADSNVVADADTVSVPAVDPGKTATPSTELEVADEYAYYLDAVLWHDGTIVATDRAVADLGPDGNETDATFETADFEEDDGFETTAADAGDAENGNAADEAASADAEEDRGTDGTPGFGIVSTAFAALAAITALAATRTIDR</sequence>
<organism evidence="3 4">
    <name type="scientific">Natronobacterium haloterrestre</name>
    <name type="common">Halobiforma haloterrestris</name>
    <dbReference type="NCBI Taxonomy" id="148448"/>
    <lineage>
        <taxon>Archaea</taxon>
        <taxon>Methanobacteriati</taxon>
        <taxon>Methanobacteriota</taxon>
        <taxon>Stenosarchaea group</taxon>
        <taxon>Halobacteria</taxon>
        <taxon>Halobacteriales</taxon>
        <taxon>Natrialbaceae</taxon>
        <taxon>Natronobacterium</taxon>
    </lineage>
</organism>
<dbReference type="Pfam" id="PF24318">
    <property type="entry name" value="DUF7490"/>
    <property type="match status" value="2"/>
</dbReference>